<dbReference type="STRING" id="536979.SAMN04488055_0279"/>
<feature type="domain" description="Protein FecR C-terminal" evidence="3">
    <location>
        <begin position="301"/>
        <end position="363"/>
    </location>
</feature>
<dbReference type="PANTHER" id="PTHR30273:SF2">
    <property type="entry name" value="PROTEIN FECR"/>
    <property type="match status" value="1"/>
</dbReference>
<dbReference type="RefSeq" id="WP_074237388.1">
    <property type="nucleotide sequence ID" value="NZ_FSRA01000001.1"/>
</dbReference>
<proteinExistence type="predicted"/>
<dbReference type="OrthoDB" id="643697at2"/>
<evidence type="ECO:0000256" key="1">
    <source>
        <dbReference type="SAM" id="Phobius"/>
    </source>
</evidence>
<name>A0A1N6D545_9BACT</name>
<keyword evidence="1" id="KW-0812">Transmembrane</keyword>
<keyword evidence="1" id="KW-0472">Membrane</keyword>
<feature type="transmembrane region" description="Helical" evidence="1">
    <location>
        <begin position="86"/>
        <end position="106"/>
    </location>
</feature>
<dbReference type="InterPro" id="IPR012373">
    <property type="entry name" value="Ferrdict_sens_TM"/>
</dbReference>
<dbReference type="EMBL" id="FSRA01000001">
    <property type="protein sequence ID" value="SIN65869.1"/>
    <property type="molecule type" value="Genomic_DNA"/>
</dbReference>
<dbReference type="PANTHER" id="PTHR30273">
    <property type="entry name" value="PERIPLASMIC SIGNAL SENSOR AND SIGMA FACTOR ACTIVATOR FECR-RELATED"/>
    <property type="match status" value="1"/>
</dbReference>
<accession>A0A1N6D545</accession>
<protein>
    <submittedName>
        <fullName evidence="4">Uncharacterized protein</fullName>
    </submittedName>
</protein>
<keyword evidence="1" id="KW-1133">Transmembrane helix</keyword>
<dbReference type="Gene3D" id="2.60.120.1440">
    <property type="match status" value="1"/>
</dbReference>
<reference evidence="4 5" key="1">
    <citation type="submission" date="2016-11" db="EMBL/GenBank/DDBJ databases">
        <authorList>
            <person name="Jaros S."/>
            <person name="Januszkiewicz K."/>
            <person name="Wedrychowicz H."/>
        </authorList>
    </citation>
    <scope>NUCLEOTIDE SEQUENCE [LARGE SCALE GENOMIC DNA]</scope>
    <source>
        <strain evidence="4 5">DSM 24787</strain>
    </source>
</reference>
<dbReference type="Gene3D" id="3.55.50.30">
    <property type="match status" value="1"/>
</dbReference>
<evidence type="ECO:0000259" key="3">
    <source>
        <dbReference type="Pfam" id="PF16344"/>
    </source>
</evidence>
<gene>
    <name evidence="4" type="ORF">SAMN04488055_0279</name>
</gene>
<dbReference type="AlphaFoldDB" id="A0A1N6D545"/>
<evidence type="ECO:0000259" key="2">
    <source>
        <dbReference type="Pfam" id="PF04773"/>
    </source>
</evidence>
<feature type="domain" description="FecR protein" evidence="2">
    <location>
        <begin position="168"/>
        <end position="258"/>
    </location>
</feature>
<dbReference type="PIRSF" id="PIRSF018266">
    <property type="entry name" value="FecR"/>
    <property type="match status" value="1"/>
</dbReference>
<evidence type="ECO:0000313" key="4">
    <source>
        <dbReference type="EMBL" id="SIN65869.1"/>
    </source>
</evidence>
<dbReference type="InterPro" id="IPR032508">
    <property type="entry name" value="FecR_C"/>
</dbReference>
<dbReference type="Pfam" id="PF04773">
    <property type="entry name" value="FecR"/>
    <property type="match status" value="1"/>
</dbReference>
<dbReference type="Pfam" id="PF16344">
    <property type="entry name" value="FecR_C"/>
    <property type="match status" value="1"/>
</dbReference>
<organism evidence="4 5">
    <name type="scientific">Chitinophaga niabensis</name>
    <dbReference type="NCBI Taxonomy" id="536979"/>
    <lineage>
        <taxon>Bacteria</taxon>
        <taxon>Pseudomonadati</taxon>
        <taxon>Bacteroidota</taxon>
        <taxon>Chitinophagia</taxon>
        <taxon>Chitinophagales</taxon>
        <taxon>Chitinophagaceae</taxon>
        <taxon>Chitinophaga</taxon>
    </lineage>
</organism>
<sequence length="372" mass="42027">MDKSEILDLLIRKHYGLISEEEDAQLEQILATNQEAREMQLDVQARRTKDKALDLINRVDLENAELQINEKYQAIRRRRRVVRMRWISAAAVIGIIATVGILGFPGKEQPVSIDPNALTLQLANGQVIRLNNSGQQSITAGNTQLNNNNRVLRFNPEGTEANSWNTLRVPAKLDYKVELSDGTTVWLNSTTQMRFPFTFGESREVYVDGEAYFKVAPDAGKPFIVHVGNAAVNVLGTEFNLNSYTKGTVITSLVQGKVAVTVENKRIELKPGKEVIATDGNMTVADFDNKITLGWRQGLHYFQDANMLEIADMIKRYFDVTMVMDEPAAGQQHFRGKMLRYQPLQLFIDQLNTLGDVKIYWKDEVLHCAIAR</sequence>
<evidence type="ECO:0000313" key="5">
    <source>
        <dbReference type="Proteomes" id="UP000185003"/>
    </source>
</evidence>
<dbReference type="Proteomes" id="UP000185003">
    <property type="component" value="Unassembled WGS sequence"/>
</dbReference>
<dbReference type="InterPro" id="IPR006860">
    <property type="entry name" value="FecR"/>
</dbReference>
<keyword evidence="5" id="KW-1185">Reference proteome</keyword>
<dbReference type="GO" id="GO:0016989">
    <property type="term" value="F:sigma factor antagonist activity"/>
    <property type="evidence" value="ECO:0007669"/>
    <property type="project" value="TreeGrafter"/>
</dbReference>